<gene>
    <name evidence="2" type="ORF">B296_00038418</name>
</gene>
<dbReference type="Proteomes" id="UP000287651">
    <property type="component" value="Unassembled WGS sequence"/>
</dbReference>
<evidence type="ECO:0000313" key="3">
    <source>
        <dbReference type="Proteomes" id="UP000287651"/>
    </source>
</evidence>
<proteinExistence type="predicted"/>
<dbReference type="EMBL" id="AMZH03009381">
    <property type="protein sequence ID" value="RRT56977.1"/>
    <property type="molecule type" value="Genomic_DNA"/>
</dbReference>
<name>A0A426YZ11_ENSVE</name>
<evidence type="ECO:0000256" key="1">
    <source>
        <dbReference type="SAM" id="MobiDB-lite"/>
    </source>
</evidence>
<evidence type="ECO:0000313" key="2">
    <source>
        <dbReference type="EMBL" id="RRT56977.1"/>
    </source>
</evidence>
<accession>A0A426YZ11</accession>
<sequence>MPSAMAAPAAAMELPVEPQSLKKLSLKSLKRALDLFSPIHGHHSPPDPQSKRIRISYKVGDIISVVSHDFFLGLKFRIVPVHRVLLGMVPNECTNRYAKACRAHSVKKAGKTSKAANVSGLRRRRSRRVTDEVMKETVSSAILAAALLLPSGSGSSREGGARSGSRKGFTSRSS</sequence>
<reference evidence="2 3" key="1">
    <citation type="journal article" date="2014" name="Agronomy (Basel)">
        <title>A Draft Genome Sequence for Ensete ventricosum, the Drought-Tolerant Tree Against Hunger.</title>
        <authorList>
            <person name="Harrison J."/>
            <person name="Moore K.A."/>
            <person name="Paszkiewicz K."/>
            <person name="Jones T."/>
            <person name="Grant M."/>
            <person name="Ambacheew D."/>
            <person name="Muzemil S."/>
            <person name="Studholme D.J."/>
        </authorList>
    </citation>
    <scope>NUCLEOTIDE SEQUENCE [LARGE SCALE GENOMIC DNA]</scope>
</reference>
<dbReference type="AlphaFoldDB" id="A0A426YZ11"/>
<comment type="caution">
    <text evidence="2">The sequence shown here is derived from an EMBL/GenBank/DDBJ whole genome shotgun (WGS) entry which is preliminary data.</text>
</comment>
<feature type="region of interest" description="Disordered" evidence="1">
    <location>
        <begin position="112"/>
        <end position="132"/>
    </location>
</feature>
<feature type="region of interest" description="Disordered" evidence="1">
    <location>
        <begin position="150"/>
        <end position="174"/>
    </location>
</feature>
<organism evidence="2 3">
    <name type="scientific">Ensete ventricosum</name>
    <name type="common">Abyssinian banana</name>
    <name type="synonym">Musa ensete</name>
    <dbReference type="NCBI Taxonomy" id="4639"/>
    <lineage>
        <taxon>Eukaryota</taxon>
        <taxon>Viridiplantae</taxon>
        <taxon>Streptophyta</taxon>
        <taxon>Embryophyta</taxon>
        <taxon>Tracheophyta</taxon>
        <taxon>Spermatophyta</taxon>
        <taxon>Magnoliopsida</taxon>
        <taxon>Liliopsida</taxon>
        <taxon>Zingiberales</taxon>
        <taxon>Musaceae</taxon>
        <taxon>Ensete</taxon>
    </lineage>
</organism>
<protein>
    <submittedName>
        <fullName evidence="2">Uncharacterized protein</fullName>
    </submittedName>
</protein>